<gene>
    <name evidence="7" type="primary">ripA_2</name>
    <name evidence="7" type="ORF">OERS_22100</name>
</gene>
<accession>A0ABX2Y495</accession>
<dbReference type="Pfam" id="PF13517">
    <property type="entry name" value="FG-GAP_3"/>
    <property type="match status" value="2"/>
</dbReference>
<evidence type="ECO:0000256" key="1">
    <source>
        <dbReference type="ARBA" id="ARBA00007074"/>
    </source>
</evidence>
<evidence type="ECO:0000313" key="7">
    <source>
        <dbReference type="EMBL" id="OCI31133.1"/>
    </source>
</evidence>
<evidence type="ECO:0000313" key="8">
    <source>
        <dbReference type="Proteomes" id="UP000093412"/>
    </source>
</evidence>
<keyword evidence="4 7" id="KW-0378">Hydrolase</keyword>
<dbReference type="InterPro" id="IPR028994">
    <property type="entry name" value="Integrin_alpha_N"/>
</dbReference>
<keyword evidence="8" id="KW-1185">Reference proteome</keyword>
<dbReference type="PROSITE" id="PS51935">
    <property type="entry name" value="NLPC_P60"/>
    <property type="match status" value="1"/>
</dbReference>
<dbReference type="Gene3D" id="3.90.1720.10">
    <property type="entry name" value="endopeptidase domain like (from Nostoc punctiforme)"/>
    <property type="match status" value="1"/>
</dbReference>
<dbReference type="Proteomes" id="UP000093412">
    <property type="component" value="Unassembled WGS sequence"/>
</dbReference>
<dbReference type="InterPro" id="IPR013517">
    <property type="entry name" value="FG-GAP"/>
</dbReference>
<feature type="domain" description="NlpC/P60" evidence="6">
    <location>
        <begin position="1"/>
        <end position="141"/>
    </location>
</feature>
<protein>
    <submittedName>
        <fullName evidence="7">Peptidoglycan endopeptidase RipA</fullName>
        <ecNumber evidence="7">3.4.-.-</ecNumber>
    </submittedName>
</protein>
<organism evidence="7 8">
    <name type="scientific">Oerskovia enterophila</name>
    <dbReference type="NCBI Taxonomy" id="43678"/>
    <lineage>
        <taxon>Bacteria</taxon>
        <taxon>Bacillati</taxon>
        <taxon>Actinomycetota</taxon>
        <taxon>Actinomycetes</taxon>
        <taxon>Micrococcales</taxon>
        <taxon>Cellulomonadaceae</taxon>
        <taxon>Oerskovia</taxon>
    </lineage>
</organism>
<comment type="caution">
    <text evidence="7">The sequence shown here is derived from an EMBL/GenBank/DDBJ whole genome shotgun (WGS) entry which is preliminary data.</text>
</comment>
<evidence type="ECO:0000256" key="5">
    <source>
        <dbReference type="ARBA" id="ARBA00022807"/>
    </source>
</evidence>
<dbReference type="EMBL" id="MAQA01000023">
    <property type="protein sequence ID" value="OCI31133.1"/>
    <property type="molecule type" value="Genomic_DNA"/>
</dbReference>
<sequence length="388" mass="41353">MATAAIQAACSKLGVNYSRGGGHNTTPGPSGGVQGWGLDCSGLTRYAYWAATGTDALGTGSAFSQWNLRSRYTTVSWANLQPGDLLFYNWPGEQPVIDHVTLYLGNGWMIEAPIPGTKVKVSSAYSSGFVGAMRIGSSSVTPGPRADRISDWSGDGYADVLGVDTSGDLWYYPNNGLGLASRGWLQGGFQGFTQVMSADWSGDGFADLLAVDGTGTLWQYPNNALAIQSRQSLGTGWDIYTTVMAADWSGDGLADVLALDAAGTLWYYPHNGSGLSPRVWLQNGFYGYTQITAADWSGDGFADILAVDPNGELWYYPNNAQGIQSRQSLGTGWGIYTKVMAADWSGDGLADVLALDAAGTLWYYPHNGSGLTPRVWLQDGFNGFTHVL</sequence>
<dbReference type="EC" id="3.4.-.-" evidence="7"/>
<comment type="similarity">
    <text evidence="1">Belongs to the peptidase C40 family.</text>
</comment>
<dbReference type="PANTHER" id="PTHR44103:SF1">
    <property type="entry name" value="PROPROTEIN CONVERTASE P"/>
    <property type="match status" value="1"/>
</dbReference>
<evidence type="ECO:0000259" key="6">
    <source>
        <dbReference type="PROSITE" id="PS51935"/>
    </source>
</evidence>
<proteinExistence type="inferred from homology"/>
<evidence type="ECO:0000256" key="4">
    <source>
        <dbReference type="ARBA" id="ARBA00022801"/>
    </source>
</evidence>
<dbReference type="PANTHER" id="PTHR44103">
    <property type="entry name" value="PROPROTEIN CONVERTASE P"/>
    <property type="match status" value="1"/>
</dbReference>
<dbReference type="SUPFAM" id="SSF54001">
    <property type="entry name" value="Cysteine proteinases"/>
    <property type="match status" value="1"/>
</dbReference>
<keyword evidence="5" id="KW-0788">Thiol protease</keyword>
<dbReference type="Pfam" id="PF00877">
    <property type="entry name" value="NLPC_P60"/>
    <property type="match status" value="1"/>
</dbReference>
<evidence type="ECO:0000256" key="3">
    <source>
        <dbReference type="ARBA" id="ARBA00022729"/>
    </source>
</evidence>
<keyword evidence="2" id="KW-0645">Protease</keyword>
<keyword evidence="3" id="KW-0732">Signal</keyword>
<dbReference type="InterPro" id="IPR000064">
    <property type="entry name" value="NLP_P60_dom"/>
</dbReference>
<evidence type="ECO:0000256" key="2">
    <source>
        <dbReference type="ARBA" id="ARBA00022670"/>
    </source>
</evidence>
<dbReference type="SUPFAM" id="SSF69318">
    <property type="entry name" value="Integrin alpha N-terminal domain"/>
    <property type="match status" value="1"/>
</dbReference>
<dbReference type="GO" id="GO:0016787">
    <property type="term" value="F:hydrolase activity"/>
    <property type="evidence" value="ECO:0007669"/>
    <property type="project" value="UniProtKB-KW"/>
</dbReference>
<name>A0ABX2Y495_9CELL</name>
<dbReference type="InterPro" id="IPR038765">
    <property type="entry name" value="Papain-like_cys_pep_sf"/>
</dbReference>
<reference evidence="7 8" key="1">
    <citation type="submission" date="2016-06" db="EMBL/GenBank/DDBJ databases">
        <title>Genome sequence of Oerskovia enterophila DSM 43852.</title>
        <authorList>
            <person name="Poehlein A."/>
            <person name="Jag V."/>
            <person name="Bengelsdorf F.R."/>
            <person name="Daniel R."/>
            <person name="Duerre P."/>
        </authorList>
    </citation>
    <scope>NUCLEOTIDE SEQUENCE [LARGE SCALE GENOMIC DNA]</scope>
    <source>
        <strain evidence="7 8">DSM 43852</strain>
    </source>
</reference>